<sequence length="50" mass="5498">MVYYDHPGGGGVFWVGSVTFGGSLVVDDKLSQMVKNVMNRYTLESKSDLL</sequence>
<organism evidence="1 2">
    <name type="scientific">Polycladospora coralii</name>
    <dbReference type="NCBI Taxonomy" id="2771432"/>
    <lineage>
        <taxon>Bacteria</taxon>
        <taxon>Bacillati</taxon>
        <taxon>Bacillota</taxon>
        <taxon>Bacilli</taxon>
        <taxon>Bacillales</taxon>
        <taxon>Thermoactinomycetaceae</taxon>
        <taxon>Polycladospora</taxon>
    </lineage>
</organism>
<gene>
    <name evidence="1" type="ORF">IC620_07400</name>
</gene>
<dbReference type="AlphaFoldDB" id="A0A926N999"/>
<evidence type="ECO:0000313" key="2">
    <source>
        <dbReference type="Proteomes" id="UP000661691"/>
    </source>
</evidence>
<dbReference type="Proteomes" id="UP000661691">
    <property type="component" value="Unassembled WGS sequence"/>
</dbReference>
<evidence type="ECO:0000313" key="1">
    <source>
        <dbReference type="EMBL" id="MBD1372187.1"/>
    </source>
</evidence>
<protein>
    <submittedName>
        <fullName evidence="1">Uncharacterized protein</fullName>
    </submittedName>
</protein>
<reference evidence="1" key="1">
    <citation type="submission" date="2020-09" db="EMBL/GenBank/DDBJ databases">
        <title>A novel bacterium of genus Hazenella, isolated from South China Sea.</title>
        <authorList>
            <person name="Huang H."/>
            <person name="Mo K."/>
            <person name="Hu Y."/>
        </authorList>
    </citation>
    <scope>NUCLEOTIDE SEQUENCE</scope>
    <source>
        <strain evidence="1">IB182357</strain>
    </source>
</reference>
<accession>A0A926N999</accession>
<keyword evidence="2" id="KW-1185">Reference proteome</keyword>
<comment type="caution">
    <text evidence="1">The sequence shown here is derived from an EMBL/GenBank/DDBJ whole genome shotgun (WGS) entry which is preliminary data.</text>
</comment>
<dbReference type="EMBL" id="JACXAH010000008">
    <property type="protein sequence ID" value="MBD1372187.1"/>
    <property type="molecule type" value="Genomic_DNA"/>
</dbReference>
<proteinExistence type="predicted"/>
<name>A0A926N999_9BACL</name>